<dbReference type="PANTHER" id="PTHR43448:SF7">
    <property type="entry name" value="4-HYDROXYBENZOATE SOLANESYLTRANSFERASE"/>
    <property type="match status" value="1"/>
</dbReference>
<evidence type="ECO:0000313" key="16">
    <source>
        <dbReference type="Proteomes" id="UP000021315"/>
    </source>
</evidence>
<dbReference type="InterPro" id="IPR044878">
    <property type="entry name" value="UbiA_sf"/>
</dbReference>
<feature type="transmembrane region" description="Helical" evidence="14">
    <location>
        <begin position="72"/>
        <end position="96"/>
    </location>
</feature>
<feature type="transmembrane region" description="Helical" evidence="14">
    <location>
        <begin position="170"/>
        <end position="192"/>
    </location>
</feature>
<dbReference type="HAMAP" id="MF_00154">
    <property type="entry name" value="CyoE_CtaB"/>
    <property type="match status" value="1"/>
</dbReference>
<evidence type="ECO:0000256" key="6">
    <source>
        <dbReference type="ARBA" id="ARBA00022692"/>
    </source>
</evidence>
<evidence type="ECO:0000256" key="14">
    <source>
        <dbReference type="HAMAP-Rule" id="MF_00154"/>
    </source>
</evidence>
<comment type="subcellular location">
    <subcellularLocation>
        <location evidence="1 14">Cell membrane</location>
        <topology evidence="1 14">Multi-pass membrane protein</topology>
    </subcellularLocation>
</comment>
<dbReference type="Proteomes" id="UP000021315">
    <property type="component" value="Unassembled WGS sequence"/>
</dbReference>
<keyword evidence="16" id="KW-1185">Reference proteome</keyword>
<dbReference type="NCBIfam" id="NF003349">
    <property type="entry name" value="PRK04375.1-2"/>
    <property type="match status" value="1"/>
</dbReference>
<evidence type="ECO:0000256" key="1">
    <source>
        <dbReference type="ARBA" id="ARBA00004651"/>
    </source>
</evidence>
<dbReference type="STRING" id="1453999.AW06_001171"/>
<name>A0A080M9K3_9PROT</name>
<feature type="transmembrane region" description="Helical" evidence="14">
    <location>
        <begin position="50"/>
        <end position="66"/>
    </location>
</feature>
<organism evidence="15 16">
    <name type="scientific">Candidatus Accumulibacter cognatus</name>
    <dbReference type="NCBI Taxonomy" id="2954383"/>
    <lineage>
        <taxon>Bacteria</taxon>
        <taxon>Pseudomonadati</taxon>
        <taxon>Pseudomonadota</taxon>
        <taxon>Betaproteobacteria</taxon>
        <taxon>Candidatus Accumulibacter</taxon>
    </lineage>
</organism>
<dbReference type="GO" id="GO:0048034">
    <property type="term" value="P:heme O biosynthetic process"/>
    <property type="evidence" value="ECO:0007669"/>
    <property type="project" value="UniProtKB-UniRule"/>
</dbReference>
<gene>
    <name evidence="15" type="primary">ctaB_2</name>
    <name evidence="14" type="synonym">ctaB</name>
    <name evidence="15" type="ORF">AW06_001171</name>
</gene>
<evidence type="ECO:0000256" key="13">
    <source>
        <dbReference type="ARBA" id="ARBA00047690"/>
    </source>
</evidence>
<dbReference type="PANTHER" id="PTHR43448">
    <property type="entry name" value="PROTOHEME IX FARNESYLTRANSFERASE, MITOCHONDRIAL"/>
    <property type="match status" value="1"/>
</dbReference>
<evidence type="ECO:0000256" key="2">
    <source>
        <dbReference type="ARBA" id="ARBA00004919"/>
    </source>
</evidence>
<evidence type="ECO:0000256" key="5">
    <source>
        <dbReference type="ARBA" id="ARBA00022679"/>
    </source>
</evidence>
<sequence>MQGGIRQGWRDLPKEQGSEKTVSMAVISTSTRRSAGQRLGAFFELCKPRVNSLIVFTAMIGMFLATPSFPPFALFVSASVGIALVAGAAAAINCLIEKHIDSLMARTRARPTARGEVSSTETLTLATLVGGLGLWILHSFVNPLTMWLTLATFLGYALVYTVLLKPATPMNIVIGGASGAMPPLLGWTAITGQVGPEALVLFLIIFIWTPPHFWALACYRCADYAKSGLPMLPVTHGIRFTCLHSLLYVVMLTAATVLPYTLGMSGPWYLASALVLDVIFLVYSVTLWRDYSDKLARLTFRYSIIYLTLLFAALLADHFLC</sequence>
<feature type="transmembrane region" description="Helical" evidence="14">
    <location>
        <begin position="117"/>
        <end position="138"/>
    </location>
</feature>
<evidence type="ECO:0000256" key="3">
    <source>
        <dbReference type="ARBA" id="ARBA00012292"/>
    </source>
</evidence>
<comment type="similarity">
    <text evidence="14">Belongs to the UbiA prenyltransferase family. Protoheme IX farnesyltransferase subfamily.</text>
</comment>
<dbReference type="PROSITE" id="PS00943">
    <property type="entry name" value="UBIA"/>
    <property type="match status" value="1"/>
</dbReference>
<comment type="caution">
    <text evidence="15">The sequence shown here is derived from an EMBL/GenBank/DDBJ whole genome shotgun (WGS) entry which is preliminary data.</text>
</comment>
<keyword evidence="7 14" id="KW-1133">Transmembrane helix</keyword>
<feature type="transmembrane region" description="Helical" evidence="14">
    <location>
        <begin position="198"/>
        <end position="219"/>
    </location>
</feature>
<dbReference type="Pfam" id="PF01040">
    <property type="entry name" value="UbiA"/>
    <property type="match status" value="1"/>
</dbReference>
<dbReference type="UniPathway" id="UPA00834">
    <property type="reaction ID" value="UER00712"/>
</dbReference>
<dbReference type="CDD" id="cd13957">
    <property type="entry name" value="PT_UbiA_Cox10"/>
    <property type="match status" value="1"/>
</dbReference>
<keyword evidence="6 14" id="KW-0812">Transmembrane</keyword>
<keyword evidence="8 14" id="KW-0350">Heme biosynthesis</keyword>
<evidence type="ECO:0000256" key="8">
    <source>
        <dbReference type="ARBA" id="ARBA00023133"/>
    </source>
</evidence>
<dbReference type="EC" id="2.5.1.141" evidence="3 14"/>
<feature type="transmembrane region" description="Helical" evidence="14">
    <location>
        <begin position="268"/>
        <end position="288"/>
    </location>
</feature>
<evidence type="ECO:0000256" key="12">
    <source>
        <dbReference type="ARBA" id="ARBA00042475"/>
    </source>
</evidence>
<protein>
    <recommendedName>
        <fullName evidence="11 14">Protoheme IX farnesyltransferase</fullName>
        <ecNumber evidence="3 14">2.5.1.141</ecNumber>
    </recommendedName>
    <alternativeName>
        <fullName evidence="12 14">Heme B farnesyltransferase</fullName>
    </alternativeName>
    <alternativeName>
        <fullName evidence="10 14">Heme O synthase</fullName>
    </alternativeName>
</protein>
<evidence type="ECO:0000256" key="9">
    <source>
        <dbReference type="ARBA" id="ARBA00023136"/>
    </source>
</evidence>
<evidence type="ECO:0000256" key="10">
    <source>
        <dbReference type="ARBA" id="ARBA00030253"/>
    </source>
</evidence>
<dbReference type="GO" id="GO:0005886">
    <property type="term" value="C:plasma membrane"/>
    <property type="evidence" value="ECO:0007669"/>
    <property type="project" value="UniProtKB-SubCell"/>
</dbReference>
<proteinExistence type="inferred from homology"/>
<evidence type="ECO:0000256" key="4">
    <source>
        <dbReference type="ARBA" id="ARBA00022475"/>
    </source>
</evidence>
<dbReference type="AlphaFoldDB" id="A0A080M9K3"/>
<dbReference type="InterPro" id="IPR030470">
    <property type="entry name" value="UbiA_prenylTrfase_CS"/>
</dbReference>
<keyword evidence="5 14" id="KW-0808">Transferase</keyword>
<dbReference type="NCBIfam" id="TIGR01473">
    <property type="entry name" value="cyoE_ctaB"/>
    <property type="match status" value="1"/>
</dbReference>
<comment type="pathway">
    <text evidence="2 14">Porphyrin-containing compound metabolism; heme O biosynthesis; heme O from protoheme: step 1/1.</text>
</comment>
<dbReference type="EMBL" id="JDST02000019">
    <property type="protein sequence ID" value="KFB77651.1"/>
    <property type="molecule type" value="Genomic_DNA"/>
</dbReference>
<evidence type="ECO:0000256" key="11">
    <source>
        <dbReference type="ARBA" id="ARBA00040810"/>
    </source>
</evidence>
<dbReference type="Gene3D" id="1.10.357.140">
    <property type="entry name" value="UbiA prenyltransferase"/>
    <property type="match status" value="1"/>
</dbReference>
<feature type="transmembrane region" description="Helical" evidence="14">
    <location>
        <begin position="300"/>
        <end position="320"/>
    </location>
</feature>
<accession>A0A080M9K3</accession>
<dbReference type="GO" id="GO:0008495">
    <property type="term" value="F:protoheme IX farnesyltransferase activity"/>
    <property type="evidence" value="ECO:0007669"/>
    <property type="project" value="UniProtKB-UniRule"/>
</dbReference>
<evidence type="ECO:0000256" key="7">
    <source>
        <dbReference type="ARBA" id="ARBA00022989"/>
    </source>
</evidence>
<comment type="miscellaneous">
    <text evidence="14">Carbon 2 of the heme B porphyrin ring is defined according to the Fischer nomenclature.</text>
</comment>
<keyword evidence="4 14" id="KW-1003">Cell membrane</keyword>
<keyword evidence="9 14" id="KW-0472">Membrane</keyword>
<reference evidence="15" key="1">
    <citation type="submission" date="2014-02" db="EMBL/GenBank/DDBJ databases">
        <title>Expanding our view of genomic diversity in Candidatus Accumulibacter clades.</title>
        <authorList>
            <person name="Skennerton C.T."/>
            <person name="Barr J.J."/>
            <person name="Slater F.R."/>
            <person name="Bond P.L."/>
            <person name="Tyson G.W."/>
        </authorList>
    </citation>
    <scope>NUCLEOTIDE SEQUENCE [LARGE SCALE GENOMIC DNA]</scope>
</reference>
<feature type="transmembrane region" description="Helical" evidence="14">
    <location>
        <begin position="144"/>
        <end position="163"/>
    </location>
</feature>
<feature type="transmembrane region" description="Helical" evidence="14">
    <location>
        <begin position="240"/>
        <end position="262"/>
    </location>
</feature>
<comment type="function">
    <text evidence="14">Converts heme B (protoheme IX) to heme O by substitution of the vinyl group on carbon 2 of heme B porphyrin ring with a hydroxyethyl farnesyl side group.</text>
</comment>
<evidence type="ECO:0000313" key="15">
    <source>
        <dbReference type="EMBL" id="KFB77651.1"/>
    </source>
</evidence>
<dbReference type="InterPro" id="IPR000537">
    <property type="entry name" value="UbiA_prenyltransferase"/>
</dbReference>
<comment type="catalytic activity">
    <reaction evidence="13 14">
        <text>heme b + (2E,6E)-farnesyl diphosphate + H2O = Fe(II)-heme o + diphosphate</text>
        <dbReference type="Rhea" id="RHEA:28070"/>
        <dbReference type="ChEBI" id="CHEBI:15377"/>
        <dbReference type="ChEBI" id="CHEBI:33019"/>
        <dbReference type="ChEBI" id="CHEBI:60344"/>
        <dbReference type="ChEBI" id="CHEBI:60530"/>
        <dbReference type="ChEBI" id="CHEBI:175763"/>
        <dbReference type="EC" id="2.5.1.141"/>
    </reaction>
</comment>
<dbReference type="InterPro" id="IPR006369">
    <property type="entry name" value="Protohaem_IX_farnesylTrfase"/>
</dbReference>